<protein>
    <recommendedName>
        <fullName evidence="1">Amidohydrolase-related domain-containing protein</fullName>
    </recommendedName>
</protein>
<reference evidence="2 3" key="1">
    <citation type="submission" date="2021-01" db="EMBL/GenBank/DDBJ databases">
        <title>Whole genome shotgun sequence of Plantactinospora mayteni NBRC 109088.</title>
        <authorList>
            <person name="Komaki H."/>
            <person name="Tamura T."/>
        </authorList>
    </citation>
    <scope>NUCLEOTIDE SEQUENCE [LARGE SCALE GENOMIC DNA]</scope>
    <source>
        <strain evidence="2 3">NBRC 109088</strain>
    </source>
</reference>
<dbReference type="Gene3D" id="3.20.20.140">
    <property type="entry name" value="Metal-dependent hydrolases"/>
    <property type="match status" value="1"/>
</dbReference>
<dbReference type="SUPFAM" id="SSF51556">
    <property type="entry name" value="Metallo-dependent hydrolases"/>
    <property type="match status" value="1"/>
</dbReference>
<name>A0ABQ4ERF0_9ACTN</name>
<sequence length="259" mass="27910">MDGPSTELGRRVRLTDVSVALGRHPRAAAGSVAVKQLLAMMDGFGIATAVVSNLASRWHAPAAGNRELVEMLDGVDRLHACWTVLPDVCGEIGAADEFVERARTAGVVAVRAFPADHRYRLDGPDLTDLHGALVRARLPLLVEASQTSWEAVEAVAHRFDGHTLVIGDVGYRSLRTVAGVLSRCDNVYLDISYLASHCGLEWLVGRFGAGRFLFGTGSPLRDPAEVVTRLLWSELDDDAVTQIGSGTAGRLFRTERKPS</sequence>
<dbReference type="Proteomes" id="UP000621500">
    <property type="component" value="Unassembled WGS sequence"/>
</dbReference>
<feature type="domain" description="Amidohydrolase-related" evidence="1">
    <location>
        <begin position="91"/>
        <end position="253"/>
    </location>
</feature>
<evidence type="ECO:0000259" key="1">
    <source>
        <dbReference type="Pfam" id="PF04909"/>
    </source>
</evidence>
<proteinExistence type="predicted"/>
<dbReference type="InterPro" id="IPR006680">
    <property type="entry name" value="Amidohydro-rel"/>
</dbReference>
<accession>A0ABQ4ERF0</accession>
<dbReference type="InterPro" id="IPR032466">
    <property type="entry name" value="Metal_Hydrolase"/>
</dbReference>
<dbReference type="EMBL" id="BONX01000024">
    <property type="protein sequence ID" value="GIG97240.1"/>
    <property type="molecule type" value="Genomic_DNA"/>
</dbReference>
<organism evidence="2 3">
    <name type="scientific">Plantactinospora mayteni</name>
    <dbReference type="NCBI Taxonomy" id="566021"/>
    <lineage>
        <taxon>Bacteria</taxon>
        <taxon>Bacillati</taxon>
        <taxon>Actinomycetota</taxon>
        <taxon>Actinomycetes</taxon>
        <taxon>Micromonosporales</taxon>
        <taxon>Micromonosporaceae</taxon>
        <taxon>Plantactinospora</taxon>
    </lineage>
</organism>
<gene>
    <name evidence="2" type="ORF">Pma05_38130</name>
</gene>
<comment type="caution">
    <text evidence="2">The sequence shown here is derived from an EMBL/GenBank/DDBJ whole genome shotgun (WGS) entry which is preliminary data.</text>
</comment>
<evidence type="ECO:0000313" key="3">
    <source>
        <dbReference type="Proteomes" id="UP000621500"/>
    </source>
</evidence>
<dbReference type="Pfam" id="PF04909">
    <property type="entry name" value="Amidohydro_2"/>
    <property type="match status" value="1"/>
</dbReference>
<evidence type="ECO:0000313" key="2">
    <source>
        <dbReference type="EMBL" id="GIG97240.1"/>
    </source>
</evidence>
<keyword evidence="3" id="KW-1185">Reference proteome</keyword>